<keyword evidence="2" id="KW-1185">Reference proteome</keyword>
<name>A0ACC1Z0G2_MELAZ</name>
<proteinExistence type="predicted"/>
<reference evidence="1 2" key="1">
    <citation type="journal article" date="2023" name="Science">
        <title>Complex scaffold remodeling in plant triterpene biosynthesis.</title>
        <authorList>
            <person name="De La Pena R."/>
            <person name="Hodgson H."/>
            <person name="Liu J.C."/>
            <person name="Stephenson M.J."/>
            <person name="Martin A.C."/>
            <person name="Owen C."/>
            <person name="Harkess A."/>
            <person name="Leebens-Mack J."/>
            <person name="Jimenez L.E."/>
            <person name="Osbourn A."/>
            <person name="Sattely E.S."/>
        </authorList>
    </citation>
    <scope>NUCLEOTIDE SEQUENCE [LARGE SCALE GENOMIC DNA]</scope>
    <source>
        <strain evidence="2">cv. JPN11</strain>
        <tissue evidence="1">Leaf</tissue>
    </source>
</reference>
<comment type="caution">
    <text evidence="1">The sequence shown here is derived from an EMBL/GenBank/DDBJ whole genome shotgun (WGS) entry which is preliminary data.</text>
</comment>
<sequence>MASLRNTIIESQIPAEVLIDKVMQIHASISKLESLKPSKELNSLLTQLRKLCTLPSSININALPKDVRKMRESLILLCGRAEGLLEFECASVFTKIPQPLNNLNLLPYYRYYVKLINMEYEILSDKGVAQPKKVAFVGSGPMPLTSIMMAKYHMKSTHFDNYDIDGTANDEARKIVSTDSEFAKRMKFHNCDILEVKEKLGEYDFILLAALAGMHKDEKMKIIGHIRKYMQNGGVLLLRTAKGARAFLYPLVEEHDLLNFEVLSIFHPNNDMIHSAVLVRKPIF</sequence>
<dbReference type="Proteomes" id="UP001164539">
    <property type="component" value="Chromosome 1"/>
</dbReference>
<organism evidence="1 2">
    <name type="scientific">Melia azedarach</name>
    <name type="common">Chinaberry tree</name>
    <dbReference type="NCBI Taxonomy" id="155640"/>
    <lineage>
        <taxon>Eukaryota</taxon>
        <taxon>Viridiplantae</taxon>
        <taxon>Streptophyta</taxon>
        <taxon>Embryophyta</taxon>
        <taxon>Tracheophyta</taxon>
        <taxon>Spermatophyta</taxon>
        <taxon>Magnoliopsida</taxon>
        <taxon>eudicotyledons</taxon>
        <taxon>Gunneridae</taxon>
        <taxon>Pentapetalae</taxon>
        <taxon>rosids</taxon>
        <taxon>malvids</taxon>
        <taxon>Sapindales</taxon>
        <taxon>Meliaceae</taxon>
        <taxon>Melia</taxon>
    </lineage>
</organism>
<gene>
    <name evidence="1" type="ORF">OWV82_002030</name>
</gene>
<dbReference type="EMBL" id="CM051394">
    <property type="protein sequence ID" value="KAJ4729211.1"/>
    <property type="molecule type" value="Genomic_DNA"/>
</dbReference>
<evidence type="ECO:0000313" key="2">
    <source>
        <dbReference type="Proteomes" id="UP001164539"/>
    </source>
</evidence>
<accession>A0ACC1Z0G2</accession>
<evidence type="ECO:0000313" key="1">
    <source>
        <dbReference type="EMBL" id="KAJ4729211.1"/>
    </source>
</evidence>
<protein>
    <submittedName>
        <fullName evidence="1">Nicotianamine synthase</fullName>
    </submittedName>
</protein>